<evidence type="ECO:0000256" key="3">
    <source>
        <dbReference type="SAM" id="SignalP"/>
    </source>
</evidence>
<sequence>MATTQALFRAVFAPFLLLLLQALHVAAGSVTIQSISEVIEQRDCVRSCLGYGYGQKLPAALGCADSDSCICRANVRPYASSYIESCVQTAYTTCNDGVDYTIAVSLYDGYCTFTAPATVVVTQTPDATWNNQPQTVTLFTSPPTATVTVFSSDAAPSSSGITSLANPDPSSAVDAPFTNSPASSFLTSASRSPVPSGSESAPSPSPSSPAKDDDSGLSQTDKIQIIVGTVVPLFCVAITIIASLLLKKRHKEKKARDRASMMDNHGDPISYSRRTHGPPISPSYRSASPGNRLSTIIA</sequence>
<evidence type="ECO:0000256" key="2">
    <source>
        <dbReference type="SAM" id="Phobius"/>
    </source>
</evidence>
<proteinExistence type="predicted"/>
<feature type="signal peptide" evidence="3">
    <location>
        <begin position="1"/>
        <end position="28"/>
    </location>
</feature>
<evidence type="ECO:0000313" key="5">
    <source>
        <dbReference type="Proteomes" id="UP000800094"/>
    </source>
</evidence>
<evidence type="ECO:0000256" key="1">
    <source>
        <dbReference type="SAM" id="MobiDB-lite"/>
    </source>
</evidence>
<reference evidence="4" key="1">
    <citation type="journal article" date="2020" name="Stud. Mycol.">
        <title>101 Dothideomycetes genomes: a test case for predicting lifestyles and emergence of pathogens.</title>
        <authorList>
            <person name="Haridas S."/>
            <person name="Albert R."/>
            <person name="Binder M."/>
            <person name="Bloem J."/>
            <person name="Labutti K."/>
            <person name="Salamov A."/>
            <person name="Andreopoulos B."/>
            <person name="Baker S."/>
            <person name="Barry K."/>
            <person name="Bills G."/>
            <person name="Bluhm B."/>
            <person name="Cannon C."/>
            <person name="Castanera R."/>
            <person name="Culley D."/>
            <person name="Daum C."/>
            <person name="Ezra D."/>
            <person name="Gonzalez J."/>
            <person name="Henrissat B."/>
            <person name="Kuo A."/>
            <person name="Liang C."/>
            <person name="Lipzen A."/>
            <person name="Lutzoni F."/>
            <person name="Magnuson J."/>
            <person name="Mondo S."/>
            <person name="Nolan M."/>
            <person name="Ohm R."/>
            <person name="Pangilinan J."/>
            <person name="Park H.-J."/>
            <person name="Ramirez L."/>
            <person name="Alfaro M."/>
            <person name="Sun H."/>
            <person name="Tritt A."/>
            <person name="Yoshinaga Y."/>
            <person name="Zwiers L.-H."/>
            <person name="Turgeon B."/>
            <person name="Goodwin S."/>
            <person name="Spatafora J."/>
            <person name="Crous P."/>
            <person name="Grigoriev I."/>
        </authorList>
    </citation>
    <scope>NUCLEOTIDE SEQUENCE</scope>
    <source>
        <strain evidence="4">CBS 122368</strain>
    </source>
</reference>
<keyword evidence="2" id="KW-0812">Transmembrane</keyword>
<protein>
    <recommendedName>
        <fullName evidence="6">Extracellular membrane protein CFEM domain-containing protein</fullName>
    </recommendedName>
</protein>
<dbReference type="AlphaFoldDB" id="A0A6A6I311"/>
<feature type="compositionally biased region" description="Polar residues" evidence="1">
    <location>
        <begin position="283"/>
        <end position="298"/>
    </location>
</feature>
<evidence type="ECO:0000313" key="4">
    <source>
        <dbReference type="EMBL" id="KAF2244263.1"/>
    </source>
</evidence>
<feature type="compositionally biased region" description="Basic and acidic residues" evidence="1">
    <location>
        <begin position="254"/>
        <end position="266"/>
    </location>
</feature>
<keyword evidence="2" id="KW-1133">Transmembrane helix</keyword>
<feature type="chain" id="PRO_5025356695" description="Extracellular membrane protein CFEM domain-containing protein" evidence="3">
    <location>
        <begin position="29"/>
        <end position="298"/>
    </location>
</feature>
<name>A0A6A6I311_9PLEO</name>
<gene>
    <name evidence="4" type="ORF">BU26DRAFT_96823</name>
</gene>
<keyword evidence="2" id="KW-0472">Membrane</keyword>
<evidence type="ECO:0008006" key="6">
    <source>
        <dbReference type="Google" id="ProtNLM"/>
    </source>
</evidence>
<feature type="transmembrane region" description="Helical" evidence="2">
    <location>
        <begin position="225"/>
        <end position="246"/>
    </location>
</feature>
<keyword evidence="3" id="KW-0732">Signal</keyword>
<feature type="compositionally biased region" description="Low complexity" evidence="1">
    <location>
        <begin position="192"/>
        <end position="202"/>
    </location>
</feature>
<dbReference type="OrthoDB" id="3793150at2759"/>
<accession>A0A6A6I311</accession>
<feature type="region of interest" description="Disordered" evidence="1">
    <location>
        <begin position="184"/>
        <end position="217"/>
    </location>
</feature>
<dbReference type="GeneID" id="54589890"/>
<keyword evidence="5" id="KW-1185">Reference proteome</keyword>
<dbReference type="Proteomes" id="UP000800094">
    <property type="component" value="Unassembled WGS sequence"/>
</dbReference>
<dbReference type="RefSeq" id="XP_033679267.1">
    <property type="nucleotide sequence ID" value="XM_033836560.1"/>
</dbReference>
<feature type="region of interest" description="Disordered" evidence="1">
    <location>
        <begin position="251"/>
        <end position="298"/>
    </location>
</feature>
<dbReference type="EMBL" id="ML987203">
    <property type="protein sequence ID" value="KAF2244263.1"/>
    <property type="molecule type" value="Genomic_DNA"/>
</dbReference>
<organism evidence="4 5">
    <name type="scientific">Trematosphaeria pertusa</name>
    <dbReference type="NCBI Taxonomy" id="390896"/>
    <lineage>
        <taxon>Eukaryota</taxon>
        <taxon>Fungi</taxon>
        <taxon>Dikarya</taxon>
        <taxon>Ascomycota</taxon>
        <taxon>Pezizomycotina</taxon>
        <taxon>Dothideomycetes</taxon>
        <taxon>Pleosporomycetidae</taxon>
        <taxon>Pleosporales</taxon>
        <taxon>Massarineae</taxon>
        <taxon>Trematosphaeriaceae</taxon>
        <taxon>Trematosphaeria</taxon>
    </lineage>
</organism>